<evidence type="ECO:0000313" key="2">
    <source>
        <dbReference type="EMBL" id="NMM44806.1"/>
    </source>
</evidence>
<reference evidence="2 3" key="1">
    <citation type="submission" date="2020-04" db="EMBL/GenBank/DDBJ databases">
        <title>Rhodospirillaceae bacterium KN72 isolated from deep sea.</title>
        <authorList>
            <person name="Zhang D.-C."/>
        </authorList>
    </citation>
    <scope>NUCLEOTIDE SEQUENCE [LARGE SCALE GENOMIC DNA]</scope>
    <source>
        <strain evidence="2 3">KN72</strain>
    </source>
</reference>
<evidence type="ECO:0000313" key="3">
    <source>
        <dbReference type="Proteomes" id="UP000539372"/>
    </source>
</evidence>
<sequence>MKHVTDFPRRERHRLRERQHHRHGSHRHAAPPTLDDIEAMATQALADLPAEFRQHLGDIVFRVQDFPDDETLEALGLESPFDLLGLYHGVDMARKSFIDPHPGIDQIYLYRRPILDYWVHEGHHLADIVRHVLVHEIGHHFGLSDDDMHAIEDSADEEDQ</sequence>
<dbReference type="Proteomes" id="UP000539372">
    <property type="component" value="Unassembled WGS sequence"/>
</dbReference>
<protein>
    <submittedName>
        <fullName evidence="2">Metallopeptidase family protein</fullName>
    </submittedName>
</protein>
<dbReference type="Gene3D" id="3.30.2010.20">
    <property type="match status" value="1"/>
</dbReference>
<name>A0A7Y0E1N7_9PROT</name>
<feature type="region of interest" description="Disordered" evidence="1">
    <location>
        <begin position="1"/>
        <end position="31"/>
    </location>
</feature>
<dbReference type="EMBL" id="JABBNT010000003">
    <property type="protein sequence ID" value="NMM44806.1"/>
    <property type="molecule type" value="Genomic_DNA"/>
</dbReference>
<proteinExistence type="predicted"/>
<gene>
    <name evidence="2" type="ORF">HH303_09985</name>
</gene>
<dbReference type="AlphaFoldDB" id="A0A7Y0E1N7"/>
<dbReference type="CDD" id="cd12952">
    <property type="entry name" value="MMP_ACEL2062"/>
    <property type="match status" value="1"/>
</dbReference>
<dbReference type="SUPFAM" id="SSF55486">
    <property type="entry name" value="Metalloproteases ('zincins'), catalytic domain"/>
    <property type="match status" value="1"/>
</dbReference>
<dbReference type="InterPro" id="IPR010428">
    <property type="entry name" value="Zincin_1"/>
</dbReference>
<comment type="caution">
    <text evidence="2">The sequence shown here is derived from an EMBL/GenBank/DDBJ whole genome shotgun (WGS) entry which is preliminary data.</text>
</comment>
<organism evidence="2 3">
    <name type="scientific">Pacificispira spongiicola</name>
    <dbReference type="NCBI Taxonomy" id="2729598"/>
    <lineage>
        <taxon>Bacteria</taxon>
        <taxon>Pseudomonadati</taxon>
        <taxon>Pseudomonadota</taxon>
        <taxon>Alphaproteobacteria</taxon>
        <taxon>Rhodospirillales</taxon>
        <taxon>Rhodospirillaceae</taxon>
        <taxon>Pacificispira</taxon>
    </lineage>
</organism>
<accession>A0A7Y0E1N7</accession>
<dbReference type="RefSeq" id="WP_169625199.1">
    <property type="nucleotide sequence ID" value="NZ_JABBNT010000003.1"/>
</dbReference>
<keyword evidence="3" id="KW-1185">Reference proteome</keyword>
<dbReference type="InterPro" id="IPR038555">
    <property type="entry name" value="Zincin_1_sf"/>
</dbReference>
<feature type="compositionally biased region" description="Basic residues" evidence="1">
    <location>
        <begin position="10"/>
        <end position="29"/>
    </location>
</feature>
<dbReference type="Pfam" id="PF06262">
    <property type="entry name" value="Zincin_1"/>
    <property type="match status" value="1"/>
</dbReference>
<evidence type="ECO:0000256" key="1">
    <source>
        <dbReference type="SAM" id="MobiDB-lite"/>
    </source>
</evidence>